<dbReference type="AlphaFoldDB" id="A0A8I6X0C7"/>
<proteinExistence type="predicted"/>
<evidence type="ECO:0000313" key="2">
    <source>
        <dbReference type="EnsemblPlants" id="HORVU.MOREX.r3.3HG0286060.1"/>
    </source>
</evidence>
<dbReference type="Gramene" id="HORVU.MOREX.r2.3HG0237380.1">
    <property type="protein sequence ID" value="HORVU.MOREX.r2.3HG0237380.1"/>
    <property type="gene ID" value="HORVU.MOREX.r2.3HG0237380"/>
</dbReference>
<protein>
    <submittedName>
        <fullName evidence="2">Uncharacterized protein</fullName>
    </submittedName>
</protein>
<dbReference type="Proteomes" id="UP000011116">
    <property type="component" value="Chromosome 3H"/>
</dbReference>
<evidence type="ECO:0000313" key="3">
    <source>
        <dbReference type="Proteomes" id="UP000011116"/>
    </source>
</evidence>
<sequence>MMLLWHWLQSCVAYLLTLSYPKTRQHVRLTTLSVMVVRLSGATSPWTQENLWLKKSRKRLVLFLFIHLMISIPSVVRVQYALNFWSKSQRSTQ</sequence>
<keyword evidence="1" id="KW-0472">Membrane</keyword>
<dbReference type="EnsemblPlants" id="HORVU.MOREX.r3.3HG0286060.1">
    <property type="protein sequence ID" value="HORVU.MOREX.r3.3HG0286060.1"/>
    <property type="gene ID" value="HORVU.MOREX.r3.3HG0286060"/>
</dbReference>
<reference evidence="3" key="1">
    <citation type="journal article" date="2012" name="Nature">
        <title>A physical, genetic and functional sequence assembly of the barley genome.</title>
        <authorList>
            <consortium name="The International Barley Genome Sequencing Consortium"/>
            <person name="Mayer K.F."/>
            <person name="Waugh R."/>
            <person name="Brown J.W."/>
            <person name="Schulman A."/>
            <person name="Langridge P."/>
            <person name="Platzer M."/>
            <person name="Fincher G.B."/>
            <person name="Muehlbauer G.J."/>
            <person name="Sato K."/>
            <person name="Close T.J."/>
            <person name="Wise R.P."/>
            <person name="Stein N."/>
        </authorList>
    </citation>
    <scope>NUCLEOTIDE SEQUENCE [LARGE SCALE GENOMIC DNA]</scope>
    <source>
        <strain evidence="3">cv. Morex</strain>
    </source>
</reference>
<organism evidence="2 3">
    <name type="scientific">Hordeum vulgare subsp. vulgare</name>
    <name type="common">Domesticated barley</name>
    <dbReference type="NCBI Taxonomy" id="112509"/>
    <lineage>
        <taxon>Eukaryota</taxon>
        <taxon>Viridiplantae</taxon>
        <taxon>Streptophyta</taxon>
        <taxon>Embryophyta</taxon>
        <taxon>Tracheophyta</taxon>
        <taxon>Spermatophyta</taxon>
        <taxon>Magnoliopsida</taxon>
        <taxon>Liliopsida</taxon>
        <taxon>Poales</taxon>
        <taxon>Poaceae</taxon>
        <taxon>BOP clade</taxon>
        <taxon>Pooideae</taxon>
        <taxon>Triticodae</taxon>
        <taxon>Triticeae</taxon>
        <taxon>Hordeinae</taxon>
        <taxon>Hordeum</taxon>
    </lineage>
</organism>
<keyword evidence="1" id="KW-0812">Transmembrane</keyword>
<dbReference type="Gramene" id="HORVU.MOREX.r3.3HG0286060.1">
    <property type="protein sequence ID" value="HORVU.MOREX.r3.3HG0286060.1"/>
    <property type="gene ID" value="HORVU.MOREX.r3.3HG0286060"/>
</dbReference>
<keyword evidence="3" id="KW-1185">Reference proteome</keyword>
<accession>A0A8I6X0C7</accession>
<reference evidence="2" key="3">
    <citation type="submission" date="2022-01" db="UniProtKB">
        <authorList>
            <consortium name="EnsemblPlants"/>
        </authorList>
    </citation>
    <scope>IDENTIFICATION</scope>
    <source>
        <strain evidence="2">subsp. vulgare</strain>
    </source>
</reference>
<reference evidence="2" key="2">
    <citation type="submission" date="2020-10" db="EMBL/GenBank/DDBJ databases">
        <authorList>
            <person name="Scholz U."/>
            <person name="Mascher M."/>
            <person name="Fiebig A."/>
        </authorList>
    </citation>
    <scope>NUCLEOTIDE SEQUENCE [LARGE SCALE GENOMIC DNA]</scope>
    <source>
        <strain evidence="2">cv. Morex</strain>
    </source>
</reference>
<feature type="transmembrane region" description="Helical" evidence="1">
    <location>
        <begin position="60"/>
        <end position="80"/>
    </location>
</feature>
<keyword evidence="1" id="KW-1133">Transmembrane helix</keyword>
<name>A0A8I6X0C7_HORVV</name>
<evidence type="ECO:0000256" key="1">
    <source>
        <dbReference type="SAM" id="Phobius"/>
    </source>
</evidence>